<dbReference type="Pfam" id="PF00067">
    <property type="entry name" value="p450"/>
    <property type="match status" value="1"/>
</dbReference>
<accession>A0A2P7QSG7</accession>
<dbReference type="PROSITE" id="PS00086">
    <property type="entry name" value="CYTOCHROME_P450"/>
    <property type="match status" value="1"/>
</dbReference>
<dbReference type="Proteomes" id="UP000241167">
    <property type="component" value="Unassembled WGS sequence"/>
</dbReference>
<keyword evidence="2" id="KW-0408">Iron</keyword>
<dbReference type="PANTHER" id="PTHR46696">
    <property type="entry name" value="P450, PUTATIVE (EUROFUNG)-RELATED"/>
    <property type="match status" value="1"/>
</dbReference>
<dbReference type="OrthoDB" id="5522954at2"/>
<reference evidence="3 4" key="1">
    <citation type="submission" date="2018-03" db="EMBL/GenBank/DDBJ databases">
        <title>The draft genome of Sphingosinicella sp. GL-C-18.</title>
        <authorList>
            <person name="Liu L."/>
            <person name="Li L."/>
            <person name="Liang L."/>
            <person name="Zhang X."/>
            <person name="Wang T."/>
        </authorList>
    </citation>
    <scope>NUCLEOTIDE SEQUENCE [LARGE SCALE GENOMIC DNA]</scope>
    <source>
        <strain evidence="3 4">GL-C-18</strain>
    </source>
</reference>
<comment type="caution">
    <text evidence="3">The sequence shown here is derived from an EMBL/GenBank/DDBJ whole genome shotgun (WGS) entry which is preliminary data.</text>
</comment>
<dbReference type="PANTHER" id="PTHR46696:SF1">
    <property type="entry name" value="CYTOCHROME P450 YJIB-RELATED"/>
    <property type="match status" value="1"/>
</dbReference>
<dbReference type="SUPFAM" id="SSF48264">
    <property type="entry name" value="Cytochrome P450"/>
    <property type="match status" value="1"/>
</dbReference>
<dbReference type="GO" id="GO:0004497">
    <property type="term" value="F:monooxygenase activity"/>
    <property type="evidence" value="ECO:0007669"/>
    <property type="project" value="UniProtKB-KW"/>
</dbReference>
<keyword evidence="2" id="KW-0479">Metal-binding</keyword>
<evidence type="ECO:0000313" key="4">
    <source>
        <dbReference type="Proteomes" id="UP000241167"/>
    </source>
</evidence>
<keyword evidence="2" id="KW-0560">Oxidoreductase</keyword>
<keyword evidence="2" id="KW-0503">Monooxygenase</keyword>
<evidence type="ECO:0000256" key="1">
    <source>
        <dbReference type="ARBA" id="ARBA00010617"/>
    </source>
</evidence>
<dbReference type="GO" id="GO:0020037">
    <property type="term" value="F:heme binding"/>
    <property type="evidence" value="ECO:0007669"/>
    <property type="project" value="InterPro"/>
</dbReference>
<keyword evidence="2" id="KW-0349">Heme</keyword>
<keyword evidence="4" id="KW-1185">Reference proteome</keyword>
<evidence type="ECO:0000256" key="2">
    <source>
        <dbReference type="RuleBase" id="RU000461"/>
    </source>
</evidence>
<dbReference type="EMBL" id="PXYI01000003">
    <property type="protein sequence ID" value="PSJ40903.1"/>
    <property type="molecule type" value="Genomic_DNA"/>
</dbReference>
<name>A0A2P7QSG7_9SPHN</name>
<organism evidence="3 4">
    <name type="scientific">Allosphingosinicella deserti</name>
    <dbReference type="NCBI Taxonomy" id="2116704"/>
    <lineage>
        <taxon>Bacteria</taxon>
        <taxon>Pseudomonadati</taxon>
        <taxon>Pseudomonadota</taxon>
        <taxon>Alphaproteobacteria</taxon>
        <taxon>Sphingomonadales</taxon>
        <taxon>Sphingomonadaceae</taxon>
        <taxon>Allosphingosinicella</taxon>
    </lineage>
</organism>
<dbReference type="GO" id="GO:0005506">
    <property type="term" value="F:iron ion binding"/>
    <property type="evidence" value="ECO:0007669"/>
    <property type="project" value="InterPro"/>
</dbReference>
<comment type="similarity">
    <text evidence="1 2">Belongs to the cytochrome P450 family.</text>
</comment>
<proteinExistence type="inferred from homology"/>
<dbReference type="InterPro" id="IPR036396">
    <property type="entry name" value="Cyt_P450_sf"/>
</dbReference>
<protein>
    <submittedName>
        <fullName evidence="3">Cytochrome P450</fullName>
    </submittedName>
</protein>
<dbReference type="Gene3D" id="1.10.630.10">
    <property type="entry name" value="Cytochrome P450"/>
    <property type="match status" value="1"/>
</dbReference>
<dbReference type="AlphaFoldDB" id="A0A2P7QSG7"/>
<sequence length="410" mass="45572">MSILETQDCYRPQRGVRGWIGGRFIAWAPALLGLLRRWKPILHLFSTWVVTRYDDVVEIFETDAAFGVTYAENLDVITDKQPFFLGMRDTADYRRQLAGMRTVCTAADLHRLADDAEARAQAMVDATDGRIEVVGLVRPAAFDTIARYFGVPEPAVGSLSVWGSRLFEFQFTGSPADKVWLADVEQIAAAFRVHIDGVIAARKAKVDRPDDVLSRCLTLQAQGAAGYSDVEIRTALLCMIVGGPPQPPMVLPQALEQLLRRPAWLAVAQQAARAGDDGRLWAIIQEAMRFDPLGPGLKRIALQDWTLARGTSSARTITKGSNVVAAFSSAMMDARRIPDPKRFDPDRQPHEYVHFGHGLHICFGLQINKATMPRMLKPLLARQNLRRARGSAGHLRKNGLFSDRLVVEFD</sequence>
<dbReference type="InterPro" id="IPR017972">
    <property type="entry name" value="Cyt_P450_CS"/>
</dbReference>
<gene>
    <name evidence="3" type="ORF">C7I55_11560</name>
</gene>
<dbReference type="RefSeq" id="WP_106513056.1">
    <property type="nucleotide sequence ID" value="NZ_PXYI01000003.1"/>
</dbReference>
<dbReference type="GO" id="GO:0016705">
    <property type="term" value="F:oxidoreductase activity, acting on paired donors, with incorporation or reduction of molecular oxygen"/>
    <property type="evidence" value="ECO:0007669"/>
    <property type="project" value="InterPro"/>
</dbReference>
<dbReference type="InterPro" id="IPR001128">
    <property type="entry name" value="Cyt_P450"/>
</dbReference>
<evidence type="ECO:0000313" key="3">
    <source>
        <dbReference type="EMBL" id="PSJ40903.1"/>
    </source>
</evidence>